<dbReference type="AlphaFoldDB" id="A0A3E4MW33"/>
<dbReference type="SUPFAM" id="SSF51004">
    <property type="entry name" value="C-terminal (heme d1) domain of cytochrome cd1-nitrite reductase"/>
    <property type="match status" value="1"/>
</dbReference>
<evidence type="ECO:0000256" key="1">
    <source>
        <dbReference type="ARBA" id="ARBA00005564"/>
    </source>
</evidence>
<feature type="signal peptide" evidence="3">
    <location>
        <begin position="1"/>
        <end position="20"/>
    </location>
</feature>
<dbReference type="RefSeq" id="WP_117673374.1">
    <property type="nucleotide sequence ID" value="NZ_CABOGR010000021.1"/>
</dbReference>
<evidence type="ECO:0000256" key="3">
    <source>
        <dbReference type="SAM" id="SignalP"/>
    </source>
</evidence>
<dbReference type="PROSITE" id="PS51257">
    <property type="entry name" value="PROKAR_LIPOPROTEIN"/>
    <property type="match status" value="1"/>
</dbReference>
<dbReference type="InterPro" id="IPR011048">
    <property type="entry name" value="Haem_d1_sf"/>
</dbReference>
<evidence type="ECO:0000256" key="2">
    <source>
        <dbReference type="ARBA" id="ARBA00022526"/>
    </source>
</evidence>
<dbReference type="EMBL" id="QSQT01000021">
    <property type="protein sequence ID" value="RGK53958.1"/>
    <property type="molecule type" value="Genomic_DNA"/>
</dbReference>
<dbReference type="GO" id="GO:0006006">
    <property type="term" value="P:glucose metabolic process"/>
    <property type="evidence" value="ECO:0007669"/>
    <property type="project" value="UniProtKB-KW"/>
</dbReference>
<name>A0A3E4MW33_9BACT</name>
<dbReference type="FunFam" id="2.130.10.10:FF:000306">
    <property type="entry name" value="3-carboxymuconate cyclase"/>
    <property type="match status" value="1"/>
</dbReference>
<dbReference type="GO" id="GO:0005829">
    <property type="term" value="C:cytosol"/>
    <property type="evidence" value="ECO:0007669"/>
    <property type="project" value="TreeGrafter"/>
</dbReference>
<keyword evidence="3" id="KW-0732">Signal</keyword>
<dbReference type="InterPro" id="IPR015943">
    <property type="entry name" value="WD40/YVTN_repeat-like_dom_sf"/>
</dbReference>
<protein>
    <submittedName>
        <fullName evidence="4">Lactonase family protein</fullName>
    </submittedName>
</protein>
<accession>A0A3E4MW33</accession>
<evidence type="ECO:0000313" key="5">
    <source>
        <dbReference type="Proteomes" id="UP000260862"/>
    </source>
</evidence>
<dbReference type="PANTHER" id="PTHR30344">
    <property type="entry name" value="6-PHOSPHOGLUCONOLACTONASE-RELATED"/>
    <property type="match status" value="1"/>
</dbReference>
<dbReference type="GO" id="GO:0017057">
    <property type="term" value="F:6-phosphogluconolactonase activity"/>
    <property type="evidence" value="ECO:0007669"/>
    <property type="project" value="TreeGrafter"/>
</dbReference>
<dbReference type="Proteomes" id="UP000260862">
    <property type="component" value="Unassembled WGS sequence"/>
</dbReference>
<dbReference type="InterPro" id="IPR050282">
    <property type="entry name" value="Cycloisomerase_2"/>
</dbReference>
<dbReference type="Gene3D" id="2.130.10.10">
    <property type="entry name" value="YVTN repeat-like/Quinoprotein amine dehydrogenase"/>
    <property type="match status" value="1"/>
</dbReference>
<proteinExistence type="inferred from homology"/>
<keyword evidence="2" id="KW-0119">Carbohydrate metabolism</keyword>
<keyword evidence="5" id="KW-1185">Reference proteome</keyword>
<gene>
    <name evidence="4" type="ORF">DXD04_11495</name>
</gene>
<dbReference type="Pfam" id="PF10282">
    <property type="entry name" value="Lactonase"/>
    <property type="match status" value="1"/>
</dbReference>
<dbReference type="InterPro" id="IPR019405">
    <property type="entry name" value="Lactonase_7-beta_prop"/>
</dbReference>
<comment type="similarity">
    <text evidence="1">Belongs to the cycloisomerase 2 family.</text>
</comment>
<keyword evidence="2" id="KW-0313">Glucose metabolism</keyword>
<dbReference type="PANTHER" id="PTHR30344:SF1">
    <property type="entry name" value="6-PHOSPHOGLUCONOLACTONASE"/>
    <property type="match status" value="1"/>
</dbReference>
<evidence type="ECO:0000313" key="4">
    <source>
        <dbReference type="EMBL" id="RGK53958.1"/>
    </source>
</evidence>
<reference evidence="4 5" key="1">
    <citation type="submission" date="2018-08" db="EMBL/GenBank/DDBJ databases">
        <title>A genome reference for cultivated species of the human gut microbiota.</title>
        <authorList>
            <person name="Zou Y."/>
            <person name="Xue W."/>
            <person name="Luo G."/>
        </authorList>
    </citation>
    <scope>NUCLEOTIDE SEQUENCE [LARGE SCALE GENOMIC DNA]</scope>
    <source>
        <strain evidence="4 5">TF10-3AC</strain>
    </source>
</reference>
<sequence>MRKHILMSLCAGSLLLGACAGKGEQKMSVSQEPDTLLMLVGSYASADQEGIKTYRFNQETGEAVLASTLSGIENPSFLVPTEDGTHVYAVGETEKGFTANALALDTLTSGLALLNSQSTGGASPCYITVSPDGKFVLTANYMGANITVFPRLADGKLGEGHVISFQGKGADKERQEQPHLHCVYFTPDGKLLLANDLGLDRIHAFPVKQTPGTKGTDLLDEAAAFDIELAPGSGPRHTCFDKQGKHAYLLTELSGEVVVWTYDGKALIQQQVIKADTVGAKGSADIHLSPDGKFLYASNRLQADGVAIFKVSPSDGTLTKVGYQLTGIHPRNFTITPNGKFLLVACRDTNEIQVFARDAETGLLQDTGKTIHTDKPVCLQWVMK</sequence>
<comment type="caution">
    <text evidence="4">The sequence shown here is derived from an EMBL/GenBank/DDBJ whole genome shotgun (WGS) entry which is preliminary data.</text>
</comment>
<organism evidence="4 5">
    <name type="scientific">Phocaeicola plebeius</name>
    <dbReference type="NCBI Taxonomy" id="310297"/>
    <lineage>
        <taxon>Bacteria</taxon>
        <taxon>Pseudomonadati</taxon>
        <taxon>Bacteroidota</taxon>
        <taxon>Bacteroidia</taxon>
        <taxon>Bacteroidales</taxon>
        <taxon>Bacteroidaceae</taxon>
        <taxon>Phocaeicola</taxon>
    </lineage>
</organism>
<feature type="chain" id="PRO_5017711185" evidence="3">
    <location>
        <begin position="21"/>
        <end position="384"/>
    </location>
</feature>